<dbReference type="Proteomes" id="UP000748025">
    <property type="component" value="Unassembled WGS sequence"/>
</dbReference>
<name>A0A9P7SYB9_9HYPO</name>
<dbReference type="AlphaFoldDB" id="A0A9P7SYB9"/>
<dbReference type="PANTHER" id="PTHR33442">
    <property type="entry name" value="TRANS-3-HYDROXY-L-PROLINE DEHYDRATASE"/>
    <property type="match status" value="1"/>
</dbReference>
<proteinExistence type="inferred from homology"/>
<feature type="active site" description="Proton donor" evidence="2">
    <location>
        <position position="261"/>
    </location>
</feature>
<feature type="active site" description="Proton acceptor" evidence="2">
    <location>
        <position position="94"/>
    </location>
</feature>
<gene>
    <name evidence="3" type="ORF">E4U43_007111</name>
</gene>
<dbReference type="FunFam" id="3.10.310.10:FF:000005">
    <property type="entry name" value="Proline racemase"/>
    <property type="match status" value="1"/>
</dbReference>
<evidence type="ECO:0000256" key="1">
    <source>
        <dbReference type="ARBA" id="ARBA00007529"/>
    </source>
</evidence>
<dbReference type="Gene3D" id="3.10.310.10">
    <property type="entry name" value="Diaminopimelate Epimerase, Chain A, domain 1"/>
    <property type="match status" value="2"/>
</dbReference>
<evidence type="ECO:0000256" key="2">
    <source>
        <dbReference type="PIRSR" id="PIRSR029792-1"/>
    </source>
</evidence>
<dbReference type="GO" id="GO:0047580">
    <property type="term" value="F:4-hydroxyproline epimerase activity"/>
    <property type="evidence" value="ECO:0007669"/>
    <property type="project" value="TreeGrafter"/>
</dbReference>
<dbReference type="OrthoDB" id="6409228at2759"/>
<protein>
    <recommendedName>
        <fullName evidence="5">Proline racemase</fullName>
    </recommendedName>
</protein>
<dbReference type="SUPFAM" id="SSF54506">
    <property type="entry name" value="Diaminopimelate epimerase-like"/>
    <property type="match status" value="1"/>
</dbReference>
<accession>A0A9P7SYB9</accession>
<dbReference type="SFLD" id="SFLDS00028">
    <property type="entry name" value="Proline_Racemase"/>
    <property type="match status" value="1"/>
</dbReference>
<keyword evidence="4" id="KW-1185">Reference proteome</keyword>
<dbReference type="PROSITE" id="PS51257">
    <property type="entry name" value="PROKAR_LIPOPROTEIN"/>
    <property type="match status" value="1"/>
</dbReference>
<evidence type="ECO:0000313" key="3">
    <source>
        <dbReference type="EMBL" id="KAG6013794.1"/>
    </source>
</evidence>
<evidence type="ECO:0000313" key="4">
    <source>
        <dbReference type="Proteomes" id="UP000748025"/>
    </source>
</evidence>
<dbReference type="Pfam" id="PF05544">
    <property type="entry name" value="Pro_racemase"/>
    <property type="match status" value="1"/>
</dbReference>
<comment type="caution">
    <text evidence="3">The sequence shown here is derived from an EMBL/GenBank/DDBJ whole genome shotgun (WGS) entry which is preliminary data.</text>
</comment>
<evidence type="ECO:0008006" key="5">
    <source>
        <dbReference type="Google" id="ProtNLM"/>
    </source>
</evidence>
<organism evidence="3 4">
    <name type="scientific">Claviceps pusilla</name>
    <dbReference type="NCBI Taxonomy" id="123648"/>
    <lineage>
        <taxon>Eukaryota</taxon>
        <taxon>Fungi</taxon>
        <taxon>Dikarya</taxon>
        <taxon>Ascomycota</taxon>
        <taxon>Pezizomycotina</taxon>
        <taxon>Sordariomycetes</taxon>
        <taxon>Hypocreomycetidae</taxon>
        <taxon>Hypocreales</taxon>
        <taxon>Clavicipitaceae</taxon>
        <taxon>Claviceps</taxon>
    </lineage>
</organism>
<sequence length="353" mass="37782">MRSPYALPTISVVGCHAEGEVGDVITQGLGHIAGDTMFEKLTNFQQQNDHVRNLLLNEPRGRPSLNLNVITPPCDARADVGVLMMGNEAYAYMSGSNVICTATVLLESGLLPMEEPETKLTLDTAAGLIAVTAQCMAGKCTSVAFDNVPAFVAELDFPVAHVPGIGTVLVDVAWGGMWYGIVTAESLGLHVSSESCPRLIELGKRVTQAIQGQIKPRHPDNPDMAGVCTVSITGPLSREAGCLTGTNTVIIPPGRCDRSPCGTSTSARMAVLHARGLLDVGEEFRHRSVVGTEFVGRIQRRVKVGPYDAIVPNISGRAWITSFKDIVLDPTDPYPEGFRLGDQWPVEPWPTGL</sequence>
<dbReference type="PIRSF" id="PIRSF029792">
    <property type="entry name" value="Pro_racemase"/>
    <property type="match status" value="1"/>
</dbReference>
<reference evidence="3" key="1">
    <citation type="journal article" date="2020" name="bioRxiv">
        <title>Whole genome comparisons of ergot fungi reveals the divergence and evolution of species within the genus Claviceps are the result of varying mechanisms driving genome evolution and host range expansion.</title>
        <authorList>
            <person name="Wyka S.A."/>
            <person name="Mondo S.J."/>
            <person name="Liu M."/>
            <person name="Dettman J."/>
            <person name="Nalam V."/>
            <person name="Broders K.D."/>
        </authorList>
    </citation>
    <scope>NUCLEOTIDE SEQUENCE</scope>
    <source>
        <strain evidence="3">CCC 602</strain>
    </source>
</reference>
<dbReference type="InterPro" id="IPR008794">
    <property type="entry name" value="Pro_racemase_fam"/>
</dbReference>
<dbReference type="PANTHER" id="PTHR33442:SF5">
    <property type="entry name" value="BIFUNCTIONAL TRANS-3-HYDROXY-L-PROLINE DEHYDRATASE_2-EPIMERASE"/>
    <property type="match status" value="1"/>
</dbReference>
<dbReference type="EMBL" id="SRPW01000545">
    <property type="protein sequence ID" value="KAG6013794.1"/>
    <property type="molecule type" value="Genomic_DNA"/>
</dbReference>
<comment type="similarity">
    <text evidence="1">Belongs to the proline racemase family.</text>
</comment>